<reference evidence="2" key="1">
    <citation type="submission" date="2016-06" db="EMBL/GenBank/DDBJ databases">
        <title>Parallel loss of symbiosis genes in relatives of nitrogen-fixing non-legume Parasponia.</title>
        <authorList>
            <person name="Van Velzen R."/>
            <person name="Holmer R."/>
            <person name="Bu F."/>
            <person name="Rutten L."/>
            <person name="Van Zeijl A."/>
            <person name="Liu W."/>
            <person name="Santuari L."/>
            <person name="Cao Q."/>
            <person name="Sharma T."/>
            <person name="Shen D."/>
            <person name="Roswanjaya Y."/>
            <person name="Wardhani T."/>
            <person name="Kalhor M.S."/>
            <person name="Jansen J."/>
            <person name="Van den Hoogen J."/>
            <person name="Gungor B."/>
            <person name="Hartog M."/>
            <person name="Hontelez J."/>
            <person name="Verver J."/>
            <person name="Yang W.-C."/>
            <person name="Schijlen E."/>
            <person name="Repin R."/>
            <person name="Schilthuizen M."/>
            <person name="Schranz E."/>
            <person name="Heidstra R."/>
            <person name="Miyata K."/>
            <person name="Fedorova E."/>
            <person name="Kohlen W."/>
            <person name="Bisseling T."/>
            <person name="Smit S."/>
            <person name="Geurts R."/>
        </authorList>
    </citation>
    <scope>NUCLEOTIDE SEQUENCE [LARGE SCALE GENOMIC DNA]</scope>
    <source>
        <strain evidence="2">cv. WU1-14</strain>
    </source>
</reference>
<organism evidence="1 2">
    <name type="scientific">Parasponia andersonii</name>
    <name type="common">Sponia andersonii</name>
    <dbReference type="NCBI Taxonomy" id="3476"/>
    <lineage>
        <taxon>Eukaryota</taxon>
        <taxon>Viridiplantae</taxon>
        <taxon>Streptophyta</taxon>
        <taxon>Embryophyta</taxon>
        <taxon>Tracheophyta</taxon>
        <taxon>Spermatophyta</taxon>
        <taxon>Magnoliopsida</taxon>
        <taxon>eudicotyledons</taxon>
        <taxon>Gunneridae</taxon>
        <taxon>Pentapetalae</taxon>
        <taxon>rosids</taxon>
        <taxon>fabids</taxon>
        <taxon>Rosales</taxon>
        <taxon>Cannabaceae</taxon>
        <taxon>Parasponia</taxon>
    </lineage>
</organism>
<dbReference type="EMBL" id="JXTB01000536">
    <property type="protein sequence ID" value="PON37284.1"/>
    <property type="molecule type" value="Genomic_DNA"/>
</dbReference>
<evidence type="ECO:0000313" key="2">
    <source>
        <dbReference type="Proteomes" id="UP000237105"/>
    </source>
</evidence>
<name>A0A2P5AL82_PARAD</name>
<keyword evidence="2" id="KW-1185">Reference proteome</keyword>
<dbReference type="Proteomes" id="UP000237105">
    <property type="component" value="Unassembled WGS sequence"/>
</dbReference>
<sequence length="64" mass="7275">MDKDDKNLNTIIEKVIPSSIVSCDPIATRSQNQNLNWDCERKKEKGLCLDKVARISSIESIRTI</sequence>
<protein>
    <submittedName>
        <fullName evidence="1">Uncharacterized protein</fullName>
    </submittedName>
</protein>
<evidence type="ECO:0000313" key="1">
    <source>
        <dbReference type="EMBL" id="PON37284.1"/>
    </source>
</evidence>
<comment type="caution">
    <text evidence="1">The sequence shown here is derived from an EMBL/GenBank/DDBJ whole genome shotgun (WGS) entry which is preliminary data.</text>
</comment>
<gene>
    <name evidence="1" type="ORF">PanWU01x14_321310</name>
</gene>
<dbReference type="AlphaFoldDB" id="A0A2P5AL82"/>
<proteinExistence type="predicted"/>
<accession>A0A2P5AL82</accession>